<keyword evidence="3 9" id="KW-0238">DNA-binding</keyword>
<dbReference type="Gene3D" id="3.40.50.2300">
    <property type="match status" value="1"/>
</dbReference>
<keyword evidence="2" id="KW-0805">Transcription regulation</keyword>
<dbReference type="OrthoDB" id="9794370at2"/>
<dbReference type="RefSeq" id="WP_072851529.1">
    <property type="nucleotide sequence ID" value="NZ_FQVI01000010.1"/>
</dbReference>
<evidence type="ECO:0000256" key="4">
    <source>
        <dbReference type="ARBA" id="ARBA00023163"/>
    </source>
</evidence>
<dbReference type="PANTHER" id="PTHR43280:SF2">
    <property type="entry name" value="HTH-TYPE TRANSCRIPTIONAL REGULATOR EXSA"/>
    <property type="match status" value="1"/>
</dbReference>
<evidence type="ECO:0000313" key="10">
    <source>
        <dbReference type="Proteomes" id="UP000184245"/>
    </source>
</evidence>
<dbReference type="InterPro" id="IPR001789">
    <property type="entry name" value="Sig_transdc_resp-reg_receiver"/>
</dbReference>
<accession>A0A1M4XYV9</accession>
<gene>
    <name evidence="9" type="ORF">SAMN02745158_02155</name>
</gene>
<dbReference type="GO" id="GO:0003700">
    <property type="term" value="F:DNA-binding transcription factor activity"/>
    <property type="evidence" value="ECO:0007669"/>
    <property type="project" value="InterPro"/>
</dbReference>
<dbReference type="InterPro" id="IPR011006">
    <property type="entry name" value="CheY-like_superfamily"/>
</dbReference>
<dbReference type="Proteomes" id="UP000184245">
    <property type="component" value="Unassembled WGS sequence"/>
</dbReference>
<dbReference type="EMBL" id="FQVI01000010">
    <property type="protein sequence ID" value="SHE98671.1"/>
    <property type="molecule type" value="Genomic_DNA"/>
</dbReference>
<dbReference type="InterPro" id="IPR009057">
    <property type="entry name" value="Homeodomain-like_sf"/>
</dbReference>
<feature type="modified residue" description="4-aspartylphosphate" evidence="6">
    <location>
        <position position="54"/>
    </location>
</feature>
<dbReference type="SUPFAM" id="SSF52172">
    <property type="entry name" value="CheY-like"/>
    <property type="match status" value="1"/>
</dbReference>
<dbReference type="GO" id="GO:0043565">
    <property type="term" value="F:sequence-specific DNA binding"/>
    <property type="evidence" value="ECO:0007669"/>
    <property type="project" value="InterPro"/>
</dbReference>
<evidence type="ECO:0000256" key="5">
    <source>
        <dbReference type="ARBA" id="ARBA00024867"/>
    </source>
</evidence>
<dbReference type="SMART" id="SM00342">
    <property type="entry name" value="HTH_ARAC"/>
    <property type="match status" value="1"/>
</dbReference>
<dbReference type="SMART" id="SM00448">
    <property type="entry name" value="REC"/>
    <property type="match status" value="1"/>
</dbReference>
<dbReference type="PROSITE" id="PS50110">
    <property type="entry name" value="RESPONSE_REGULATORY"/>
    <property type="match status" value="1"/>
</dbReference>
<evidence type="ECO:0000256" key="6">
    <source>
        <dbReference type="PROSITE-ProRule" id="PRU00169"/>
    </source>
</evidence>
<reference evidence="9 10" key="1">
    <citation type="submission" date="2016-11" db="EMBL/GenBank/DDBJ databases">
        <authorList>
            <person name="Jaros S."/>
            <person name="Januszkiewicz K."/>
            <person name="Wedrychowicz H."/>
        </authorList>
    </citation>
    <scope>NUCLEOTIDE SEQUENCE [LARGE SCALE GENOMIC DNA]</scope>
    <source>
        <strain evidence="9 10">DSM 17459</strain>
    </source>
</reference>
<evidence type="ECO:0000259" key="7">
    <source>
        <dbReference type="PROSITE" id="PS01124"/>
    </source>
</evidence>
<organism evidence="9 10">
    <name type="scientific">Lactonifactor longoviformis DSM 17459</name>
    <dbReference type="NCBI Taxonomy" id="1122155"/>
    <lineage>
        <taxon>Bacteria</taxon>
        <taxon>Bacillati</taxon>
        <taxon>Bacillota</taxon>
        <taxon>Clostridia</taxon>
        <taxon>Eubacteriales</taxon>
        <taxon>Clostridiaceae</taxon>
        <taxon>Lactonifactor</taxon>
    </lineage>
</organism>
<keyword evidence="10" id="KW-1185">Reference proteome</keyword>
<sequence length="508" mass="58516">MRIAVIEDEKPIREGLVRVLHKINPDYHVVDSAENGMDGLKLLERERPDLIFLDIRMPDMDGLSMLKEAREQGIEVKVVILTAYSDFKYAKEAISLGIENYLLKPVDLQELRKTMEKIESELMVEARGRQALSLEQLLTETLEGRLTLDAGLEAALSQNYGITMTDHMYCLYILLGKHYETDKGGVEEFFREFSSHRQETELCMTARDSRKAFFICFYHISDSKKFIRYIKRSVIPALSARIRNHGVFTWKVCGSFSGLAGAEEELVDAGGWNLILGDGVLIECDKISAVRVCPSAYPTELENRARHAVMRLDSQEFIRCFQQFMESCLLEVHRPQDIREVCLRFAYAVINTAKECGTLKDEELMVQNVMRTILESVRWDDIMDVLLELFSMIRPEQKEQSSSELLVQRALSLIRESYSQGINLEETARRLRVSEEYLGKLLKKETGQSFTEIIRKLRIDRAKRLLLDTDLKLNQIAALTGFSDPKYMSKVFRAEVGMLPNEYRRMNT</sequence>
<keyword evidence="6" id="KW-0597">Phosphoprotein</keyword>
<dbReference type="CDD" id="cd17536">
    <property type="entry name" value="REC_YesN-like"/>
    <property type="match status" value="1"/>
</dbReference>
<dbReference type="Gene3D" id="1.10.10.60">
    <property type="entry name" value="Homeodomain-like"/>
    <property type="match status" value="2"/>
</dbReference>
<evidence type="ECO:0000256" key="3">
    <source>
        <dbReference type="ARBA" id="ARBA00023125"/>
    </source>
</evidence>
<dbReference type="PROSITE" id="PS01124">
    <property type="entry name" value="HTH_ARAC_FAMILY_2"/>
    <property type="match status" value="1"/>
</dbReference>
<dbReference type="Pfam" id="PF12833">
    <property type="entry name" value="HTH_18"/>
    <property type="match status" value="1"/>
</dbReference>
<dbReference type="InterPro" id="IPR018060">
    <property type="entry name" value="HTH_AraC"/>
</dbReference>
<evidence type="ECO:0000259" key="8">
    <source>
        <dbReference type="PROSITE" id="PS50110"/>
    </source>
</evidence>
<protein>
    <recommendedName>
        <fullName evidence="1">Stage 0 sporulation protein A homolog</fullName>
    </recommendedName>
</protein>
<dbReference type="STRING" id="1122155.SAMN02745158_02155"/>
<dbReference type="AlphaFoldDB" id="A0A1M4XYV9"/>
<comment type="function">
    <text evidence="5">May play the central regulatory role in sporulation. It may be an element of the effector pathway responsible for the activation of sporulation genes in response to nutritional stress. Spo0A may act in concert with spo0H (a sigma factor) to control the expression of some genes that are critical to the sporulation process.</text>
</comment>
<proteinExistence type="predicted"/>
<evidence type="ECO:0000313" key="9">
    <source>
        <dbReference type="EMBL" id="SHE98671.1"/>
    </source>
</evidence>
<dbReference type="Pfam" id="PF00072">
    <property type="entry name" value="Response_reg"/>
    <property type="match status" value="1"/>
</dbReference>
<name>A0A1M4XYV9_9CLOT</name>
<keyword evidence="4" id="KW-0804">Transcription</keyword>
<dbReference type="SUPFAM" id="SSF46689">
    <property type="entry name" value="Homeodomain-like"/>
    <property type="match status" value="1"/>
</dbReference>
<evidence type="ECO:0000256" key="1">
    <source>
        <dbReference type="ARBA" id="ARBA00018672"/>
    </source>
</evidence>
<dbReference type="GO" id="GO:0000160">
    <property type="term" value="P:phosphorelay signal transduction system"/>
    <property type="evidence" value="ECO:0007669"/>
    <property type="project" value="InterPro"/>
</dbReference>
<evidence type="ECO:0000256" key="2">
    <source>
        <dbReference type="ARBA" id="ARBA00023015"/>
    </source>
</evidence>
<feature type="domain" description="Response regulatory" evidence="8">
    <location>
        <begin position="2"/>
        <end position="119"/>
    </location>
</feature>
<dbReference type="PANTHER" id="PTHR43280">
    <property type="entry name" value="ARAC-FAMILY TRANSCRIPTIONAL REGULATOR"/>
    <property type="match status" value="1"/>
</dbReference>
<feature type="domain" description="HTH araC/xylS-type" evidence="7">
    <location>
        <begin position="408"/>
        <end position="506"/>
    </location>
</feature>